<dbReference type="InterPro" id="IPR023393">
    <property type="entry name" value="START-like_dom_sf"/>
</dbReference>
<dbReference type="Proteomes" id="UP000276568">
    <property type="component" value="Unassembled WGS sequence"/>
</dbReference>
<dbReference type="EMBL" id="RJQC01000002">
    <property type="protein sequence ID" value="RNM30315.1"/>
    <property type="molecule type" value="Genomic_DNA"/>
</dbReference>
<dbReference type="AlphaFoldDB" id="A0A3N0HZU1"/>
<accession>A0A3N0HZU1</accession>
<dbReference type="RefSeq" id="WP_128520240.1">
    <property type="nucleotide sequence ID" value="NZ_RJQC01000002.1"/>
</dbReference>
<sequence length="143" mass="16684">MISKVVNRDIDTVFDWYYHSENFTASPIVFKSKWREPKYWEKGAIRDIVMIAGWYNEEITKVVTGKKIDYRVNQSFPPVQQDFTETLFESIHDNKTKVTWIIDIEVPASFMTKPMTAFGGFMAKNLYGTIMNASKRKLETSAH</sequence>
<name>A0A3N0HZU1_9FIRM</name>
<evidence type="ECO:0000313" key="2">
    <source>
        <dbReference type="Proteomes" id="UP000276568"/>
    </source>
</evidence>
<comment type="caution">
    <text evidence="1">The sequence shown here is derived from an EMBL/GenBank/DDBJ whole genome shotgun (WGS) entry which is preliminary data.</text>
</comment>
<gene>
    <name evidence="1" type="ORF">EDX97_05840</name>
</gene>
<dbReference type="OrthoDB" id="2320364at2"/>
<evidence type="ECO:0000313" key="1">
    <source>
        <dbReference type="EMBL" id="RNM30315.1"/>
    </source>
</evidence>
<protein>
    <submittedName>
        <fullName evidence="1">SRPBCC family protein</fullName>
    </submittedName>
</protein>
<keyword evidence="2" id="KW-1185">Reference proteome</keyword>
<proteinExistence type="predicted"/>
<dbReference type="SUPFAM" id="SSF55961">
    <property type="entry name" value="Bet v1-like"/>
    <property type="match status" value="1"/>
</dbReference>
<organism evidence="1 2">
    <name type="scientific">Absicoccus porci</name>
    <dbReference type="NCBI Taxonomy" id="2486576"/>
    <lineage>
        <taxon>Bacteria</taxon>
        <taxon>Bacillati</taxon>
        <taxon>Bacillota</taxon>
        <taxon>Erysipelotrichia</taxon>
        <taxon>Erysipelotrichales</taxon>
        <taxon>Erysipelotrichaceae</taxon>
        <taxon>Absicoccus</taxon>
    </lineage>
</organism>
<reference evidence="1 2" key="1">
    <citation type="submission" date="2018-11" db="EMBL/GenBank/DDBJ databases">
        <title>Clostridium sp. nov., a member of the family Erysipelotrichaceae isolated from pig faeces.</title>
        <authorList>
            <person name="Chang Y.-H."/>
        </authorList>
    </citation>
    <scope>NUCLEOTIDE SEQUENCE [LARGE SCALE GENOMIC DNA]</scope>
    <source>
        <strain evidence="1 2">YH-panp20</strain>
    </source>
</reference>
<dbReference type="Gene3D" id="3.30.530.20">
    <property type="match status" value="1"/>
</dbReference>